<name>A0A7S0WLI3_9CHLO</name>
<dbReference type="InterPro" id="IPR011009">
    <property type="entry name" value="Kinase-like_dom_sf"/>
</dbReference>
<dbReference type="SUPFAM" id="SSF56112">
    <property type="entry name" value="Protein kinase-like (PK-like)"/>
    <property type="match status" value="1"/>
</dbReference>
<dbReference type="PANTHER" id="PTHR43173">
    <property type="entry name" value="ABC1 FAMILY PROTEIN"/>
    <property type="match status" value="1"/>
</dbReference>
<keyword evidence="1" id="KW-0732">Signal</keyword>
<dbReference type="InterPro" id="IPR051130">
    <property type="entry name" value="Mito_struct-func_regulator"/>
</dbReference>
<reference evidence="3" key="1">
    <citation type="submission" date="2021-01" db="EMBL/GenBank/DDBJ databases">
        <authorList>
            <person name="Corre E."/>
            <person name="Pelletier E."/>
            <person name="Niang G."/>
            <person name="Scheremetjew M."/>
            <person name="Finn R."/>
            <person name="Kale V."/>
            <person name="Holt S."/>
            <person name="Cochrane G."/>
            <person name="Meng A."/>
            <person name="Brown T."/>
            <person name="Cohen L."/>
        </authorList>
    </citation>
    <scope>NUCLEOTIDE SEQUENCE</scope>
    <source>
        <strain evidence="3">Clade-D-RCC1621</strain>
    </source>
</reference>
<sequence>MTGLFAGFSRFLLCTCLRVFQPQFYNVFRMFIYAKATNIHEKSTQVDKVQLFFKPCAINQLISISVPIVFPGLGRLLAFYAHFLPVVAGYMKTQCIEVRLARLRQSDVQAVWNARHEWGADRMVKLLDKLSGFYVKVAQVFATKYDLLPEQYVRKMSFVFENCRPLPISEIHKIMHEELGQNVFDLFIDIQSTPMACATIAQVHVARMYGFDECVVIKVQRPTSEMLMNLDMKNMILVSRVMDVLGMHLPFDHTSVLLEYQNQIPMEFDFHRERMMMETLRKSIQTKHADILIPKSIAFASSKRIITMALMPGDSVARVLSNNTHQHFNKDAIESFSRKLLTVYGHQIFEVGIFHSDPHPGNLLIAPSGALTLLDFGLVKVLSDNVRFAFAQLIVAMSSNSNHVARCLETLGIRLDNCTPELRTTIAYVLFDTRMDLPEARMNPFEKALPTEIRRLRLSKIPQEVFMLVRIVALMRGMLTAFGVDIHSRHIWAPYAKRFLKKNNNTQLISRLGNVQFTNAEERMSNLIDWLDVHSLPHERKHMAPLALANIWDVHGLVVALSNNNMYDVLRGFTTVEQNKIKLMLLSSHYQCV</sequence>
<dbReference type="Gene3D" id="1.10.510.10">
    <property type="entry name" value="Transferase(Phosphotransferase) domain 1"/>
    <property type="match status" value="1"/>
</dbReference>
<dbReference type="EMBL" id="HBFO01003516">
    <property type="protein sequence ID" value="CAD8811331.1"/>
    <property type="molecule type" value="Transcribed_RNA"/>
</dbReference>
<dbReference type="CDD" id="cd05121">
    <property type="entry name" value="ABC1_ADCK3-like"/>
    <property type="match status" value="1"/>
</dbReference>
<dbReference type="AlphaFoldDB" id="A0A7S0WLI3"/>
<dbReference type="InterPro" id="IPR000719">
    <property type="entry name" value="Prot_kinase_dom"/>
</dbReference>
<proteinExistence type="predicted"/>
<dbReference type="PROSITE" id="PS50011">
    <property type="entry name" value="PROTEIN_KINASE_DOM"/>
    <property type="match status" value="1"/>
</dbReference>
<dbReference type="PANTHER" id="PTHR43173:SF24">
    <property type="entry name" value="ABC1 ATYPICAL KINASE-LIKE DOMAIN-CONTAINING PROTEIN"/>
    <property type="match status" value="1"/>
</dbReference>
<evidence type="ECO:0000259" key="2">
    <source>
        <dbReference type="PROSITE" id="PS50011"/>
    </source>
</evidence>
<dbReference type="GO" id="GO:0005524">
    <property type="term" value="F:ATP binding"/>
    <property type="evidence" value="ECO:0007669"/>
    <property type="project" value="InterPro"/>
</dbReference>
<accession>A0A7S0WLI3</accession>
<evidence type="ECO:0000313" key="3">
    <source>
        <dbReference type="EMBL" id="CAD8811331.1"/>
    </source>
</evidence>
<gene>
    <name evidence="3" type="ORF">OMED0930_LOCUS2425</name>
</gene>
<feature type="signal peptide" evidence="1">
    <location>
        <begin position="1"/>
        <end position="16"/>
    </location>
</feature>
<feature type="chain" id="PRO_5031364317" description="Protein kinase domain-containing protein" evidence="1">
    <location>
        <begin position="17"/>
        <end position="593"/>
    </location>
</feature>
<feature type="domain" description="Protein kinase" evidence="2">
    <location>
        <begin position="173"/>
        <end position="558"/>
    </location>
</feature>
<organism evidence="3">
    <name type="scientific">Ostreococcus mediterraneus</name>
    <dbReference type="NCBI Taxonomy" id="1486918"/>
    <lineage>
        <taxon>Eukaryota</taxon>
        <taxon>Viridiplantae</taxon>
        <taxon>Chlorophyta</taxon>
        <taxon>Mamiellophyceae</taxon>
        <taxon>Mamiellales</taxon>
        <taxon>Bathycoccaceae</taxon>
        <taxon>Ostreococcus</taxon>
    </lineage>
</organism>
<dbReference type="Pfam" id="PF03109">
    <property type="entry name" value="ABC1"/>
    <property type="match status" value="1"/>
</dbReference>
<dbReference type="InterPro" id="IPR004147">
    <property type="entry name" value="ABC1_dom"/>
</dbReference>
<evidence type="ECO:0000256" key="1">
    <source>
        <dbReference type="SAM" id="SignalP"/>
    </source>
</evidence>
<protein>
    <recommendedName>
        <fullName evidence="2">Protein kinase domain-containing protein</fullName>
    </recommendedName>
</protein>
<dbReference type="GO" id="GO:0004672">
    <property type="term" value="F:protein kinase activity"/>
    <property type="evidence" value="ECO:0007669"/>
    <property type="project" value="InterPro"/>
</dbReference>